<organism evidence="2">
    <name type="scientific">marine sediment metagenome</name>
    <dbReference type="NCBI Taxonomy" id="412755"/>
    <lineage>
        <taxon>unclassified sequences</taxon>
        <taxon>metagenomes</taxon>
        <taxon>ecological metagenomes</taxon>
    </lineage>
</organism>
<dbReference type="AlphaFoldDB" id="A0A0F9MB40"/>
<dbReference type="InterPro" id="IPR002694">
    <property type="entry name" value="Znf_CHC2"/>
</dbReference>
<dbReference type="SMART" id="SM00400">
    <property type="entry name" value="ZnF_CHCC"/>
    <property type="match status" value="1"/>
</dbReference>
<proteinExistence type="predicted"/>
<sequence>MTDKIGLMLDALIHYDVDYNLGRAGWQGVRCPVEWAHVNADQNPSARLNLTLGLIKCLGCELNGDAYSLVMAVDNVTFLEAKEKLGNPESIQESDWLI</sequence>
<dbReference type="GO" id="GO:0006260">
    <property type="term" value="P:DNA replication"/>
    <property type="evidence" value="ECO:0007669"/>
    <property type="project" value="InterPro"/>
</dbReference>
<dbReference type="GO" id="GO:0008270">
    <property type="term" value="F:zinc ion binding"/>
    <property type="evidence" value="ECO:0007669"/>
    <property type="project" value="InterPro"/>
</dbReference>
<dbReference type="GO" id="GO:0003677">
    <property type="term" value="F:DNA binding"/>
    <property type="evidence" value="ECO:0007669"/>
    <property type="project" value="InterPro"/>
</dbReference>
<dbReference type="Gene3D" id="3.90.580.10">
    <property type="entry name" value="Zinc finger, CHC2-type domain"/>
    <property type="match status" value="1"/>
</dbReference>
<name>A0A0F9MB40_9ZZZZ</name>
<evidence type="ECO:0000313" key="2">
    <source>
        <dbReference type="EMBL" id="KKM73880.1"/>
    </source>
</evidence>
<dbReference type="GO" id="GO:0003899">
    <property type="term" value="F:DNA-directed RNA polymerase activity"/>
    <property type="evidence" value="ECO:0007669"/>
    <property type="project" value="InterPro"/>
</dbReference>
<gene>
    <name evidence="2" type="ORF">LCGC14_1405890</name>
</gene>
<dbReference type="Pfam" id="PF01807">
    <property type="entry name" value="Zn_ribbon_DnaG"/>
    <property type="match status" value="1"/>
</dbReference>
<evidence type="ECO:0000259" key="1">
    <source>
        <dbReference type="SMART" id="SM00400"/>
    </source>
</evidence>
<feature type="domain" description="Zinc finger CHC2-type" evidence="1">
    <location>
        <begin position="40"/>
        <end position="86"/>
    </location>
</feature>
<dbReference type="InterPro" id="IPR036977">
    <property type="entry name" value="DNA_primase_Znf_CHC2"/>
</dbReference>
<reference evidence="2" key="1">
    <citation type="journal article" date="2015" name="Nature">
        <title>Complex archaea that bridge the gap between prokaryotes and eukaryotes.</title>
        <authorList>
            <person name="Spang A."/>
            <person name="Saw J.H."/>
            <person name="Jorgensen S.L."/>
            <person name="Zaremba-Niedzwiedzka K."/>
            <person name="Martijn J."/>
            <person name="Lind A.E."/>
            <person name="van Eijk R."/>
            <person name="Schleper C."/>
            <person name="Guy L."/>
            <person name="Ettema T.J."/>
        </authorList>
    </citation>
    <scope>NUCLEOTIDE SEQUENCE</scope>
</reference>
<dbReference type="EMBL" id="LAZR01009230">
    <property type="protein sequence ID" value="KKM73880.1"/>
    <property type="molecule type" value="Genomic_DNA"/>
</dbReference>
<comment type="caution">
    <text evidence="2">The sequence shown here is derived from an EMBL/GenBank/DDBJ whole genome shotgun (WGS) entry which is preliminary data.</text>
</comment>
<dbReference type="SUPFAM" id="SSF57783">
    <property type="entry name" value="Zinc beta-ribbon"/>
    <property type="match status" value="1"/>
</dbReference>
<accession>A0A0F9MB40</accession>
<protein>
    <recommendedName>
        <fullName evidence="1">Zinc finger CHC2-type domain-containing protein</fullName>
    </recommendedName>
</protein>